<proteinExistence type="predicted"/>
<dbReference type="RefSeq" id="WP_154359940.1">
    <property type="nucleotide sequence ID" value="NZ_WKJL01000018.1"/>
</dbReference>
<sequence>MKNTDNGCVGDRQLLRAAIGLAEQIDALRIGAQPRNRAVYQGGQETDVIGLGVGGGFGAAIVPGLLAVAGLRAVWRDQHDVFALGQIDPVQRAVAAYCVLSQHPCRTGAMATDMAVMYR</sequence>
<evidence type="ECO:0000313" key="1">
    <source>
        <dbReference type="EMBL" id="MRW86685.1"/>
    </source>
</evidence>
<accession>A0A844D9A8</accession>
<reference evidence="1 2" key="1">
    <citation type="submission" date="2019-11" db="EMBL/GenBank/DDBJ databases">
        <title>Novel species isolated from a subtropical stream in China.</title>
        <authorList>
            <person name="Lu H."/>
        </authorList>
    </citation>
    <scope>NUCLEOTIDE SEQUENCE [LARGE SCALE GENOMIC DNA]</scope>
    <source>
        <strain evidence="1 2">FT26W</strain>
    </source>
</reference>
<dbReference type="AlphaFoldDB" id="A0A844D9A8"/>
<dbReference type="EMBL" id="WKJL01000018">
    <property type="protein sequence ID" value="MRW86685.1"/>
    <property type="molecule type" value="Genomic_DNA"/>
</dbReference>
<protein>
    <submittedName>
        <fullName evidence="1">Uncharacterized protein</fullName>
    </submittedName>
</protein>
<organism evidence="1 2">
    <name type="scientific">Duganella aquatilis</name>
    <dbReference type="NCBI Taxonomy" id="2666082"/>
    <lineage>
        <taxon>Bacteria</taxon>
        <taxon>Pseudomonadati</taxon>
        <taxon>Pseudomonadota</taxon>
        <taxon>Betaproteobacteria</taxon>
        <taxon>Burkholderiales</taxon>
        <taxon>Oxalobacteraceae</taxon>
        <taxon>Telluria group</taxon>
        <taxon>Duganella</taxon>
    </lineage>
</organism>
<comment type="caution">
    <text evidence="1">The sequence shown here is derived from an EMBL/GenBank/DDBJ whole genome shotgun (WGS) entry which is preliminary data.</text>
</comment>
<name>A0A844D9A8_9BURK</name>
<evidence type="ECO:0000313" key="2">
    <source>
        <dbReference type="Proteomes" id="UP000439986"/>
    </source>
</evidence>
<gene>
    <name evidence="1" type="ORF">GJ698_21690</name>
</gene>
<dbReference type="Proteomes" id="UP000439986">
    <property type="component" value="Unassembled WGS sequence"/>
</dbReference>
<keyword evidence="2" id="KW-1185">Reference proteome</keyword>